<gene>
    <name evidence="1" type="ORF">KMZ68_03200</name>
</gene>
<dbReference type="Proteomes" id="UP000680805">
    <property type="component" value="Chromosome"/>
</dbReference>
<evidence type="ECO:0000313" key="2">
    <source>
        <dbReference type="Proteomes" id="UP000680805"/>
    </source>
</evidence>
<evidence type="ECO:0000313" key="1">
    <source>
        <dbReference type="EMBL" id="QWG18905.1"/>
    </source>
</evidence>
<dbReference type="RefSeq" id="WP_215614459.1">
    <property type="nucleotide sequence ID" value="NZ_CP076135.1"/>
</dbReference>
<organism evidence="1 2">
    <name type="scientific">Bradyrhizobium sediminis</name>
    <dbReference type="NCBI Taxonomy" id="2840469"/>
    <lineage>
        <taxon>Bacteria</taxon>
        <taxon>Pseudomonadati</taxon>
        <taxon>Pseudomonadota</taxon>
        <taxon>Alphaproteobacteria</taxon>
        <taxon>Hyphomicrobiales</taxon>
        <taxon>Nitrobacteraceae</taxon>
        <taxon>Bradyrhizobium</taxon>
    </lineage>
</organism>
<proteinExistence type="predicted"/>
<dbReference type="KEGG" id="bsei:KMZ68_03200"/>
<dbReference type="AlphaFoldDB" id="A0A975NQ02"/>
<sequence length="45" mass="4967">MLVHKVLMAKQEAMAALVASFPLMVRSDAQHRVSNHEAKTVPIIP</sequence>
<accession>A0A975NQ02</accession>
<reference evidence="1" key="1">
    <citation type="submission" date="2021-06" db="EMBL/GenBank/DDBJ databases">
        <title>Bradyrhizobium sp. S2-11-2 Genome sequencing.</title>
        <authorList>
            <person name="Jin L."/>
        </authorList>
    </citation>
    <scope>NUCLEOTIDE SEQUENCE</scope>
    <source>
        <strain evidence="1">S2-11-2</strain>
    </source>
</reference>
<dbReference type="EMBL" id="CP076135">
    <property type="protein sequence ID" value="QWG18905.1"/>
    <property type="molecule type" value="Genomic_DNA"/>
</dbReference>
<name>A0A975NQ02_9BRAD</name>
<protein>
    <submittedName>
        <fullName evidence="1">Uncharacterized protein</fullName>
    </submittedName>
</protein>